<keyword evidence="2" id="KW-0677">Repeat</keyword>
<keyword evidence="5" id="KW-1185">Reference proteome</keyword>
<evidence type="ECO:0000313" key="4">
    <source>
        <dbReference type="EMBL" id="KAF6166127.1"/>
    </source>
</evidence>
<dbReference type="NCBIfam" id="TIGR00756">
    <property type="entry name" value="PPR"/>
    <property type="match status" value="2"/>
</dbReference>
<evidence type="ECO:0008006" key="6">
    <source>
        <dbReference type="Google" id="ProtNLM"/>
    </source>
</evidence>
<comment type="caution">
    <text evidence="4">The sequence shown here is derived from an EMBL/GenBank/DDBJ whole genome shotgun (WGS) entry which is preliminary data.</text>
</comment>
<dbReference type="EMBL" id="JACGCM010000811">
    <property type="protein sequence ID" value="KAF6166127.1"/>
    <property type="molecule type" value="Genomic_DNA"/>
</dbReference>
<dbReference type="GO" id="GO:0031930">
    <property type="term" value="P:mitochondria-nucleus signaling pathway"/>
    <property type="evidence" value="ECO:0007669"/>
    <property type="project" value="TreeGrafter"/>
</dbReference>
<dbReference type="InterPro" id="IPR011990">
    <property type="entry name" value="TPR-like_helical_dom_sf"/>
</dbReference>
<dbReference type="GO" id="GO:0009507">
    <property type="term" value="C:chloroplast"/>
    <property type="evidence" value="ECO:0007669"/>
    <property type="project" value="TreeGrafter"/>
</dbReference>
<feature type="repeat" description="PPR" evidence="3">
    <location>
        <begin position="20"/>
        <end position="54"/>
    </location>
</feature>
<feature type="repeat" description="PPR" evidence="3">
    <location>
        <begin position="91"/>
        <end position="125"/>
    </location>
</feature>
<dbReference type="PANTHER" id="PTHR47936:SF1">
    <property type="entry name" value="PENTATRICOPEPTIDE REPEAT-CONTAINING PROTEIN GUN1, CHLOROPLASTIC"/>
    <property type="match status" value="1"/>
</dbReference>
<gene>
    <name evidence="4" type="ORF">GIB67_023837</name>
</gene>
<evidence type="ECO:0000256" key="1">
    <source>
        <dbReference type="ARBA" id="ARBA00007626"/>
    </source>
</evidence>
<dbReference type="GO" id="GO:0010019">
    <property type="term" value="P:chloroplast-nucleus signaling pathway"/>
    <property type="evidence" value="ECO:0007669"/>
    <property type="project" value="TreeGrafter"/>
</dbReference>
<reference evidence="4 5" key="1">
    <citation type="journal article" date="2020" name="IScience">
        <title>Genome Sequencing of the Endangered Kingdonia uniflora (Circaeasteraceae, Ranunculales) Reveals Potential Mechanisms of Evolutionary Specialization.</title>
        <authorList>
            <person name="Sun Y."/>
            <person name="Deng T."/>
            <person name="Zhang A."/>
            <person name="Moore M.J."/>
            <person name="Landis J.B."/>
            <person name="Lin N."/>
            <person name="Zhang H."/>
            <person name="Zhang X."/>
            <person name="Huang J."/>
            <person name="Zhang X."/>
            <person name="Sun H."/>
            <person name="Wang H."/>
        </authorList>
    </citation>
    <scope>NUCLEOTIDE SEQUENCE [LARGE SCALE GENOMIC DNA]</scope>
    <source>
        <strain evidence="4">TB1705</strain>
        <tissue evidence="4">Leaf</tissue>
    </source>
</reference>
<dbReference type="OrthoDB" id="42736at2759"/>
<protein>
    <recommendedName>
        <fullName evidence="6">Pentatricopeptide repeat-containing protein</fullName>
    </recommendedName>
</protein>
<dbReference type="Proteomes" id="UP000541444">
    <property type="component" value="Unassembled WGS sequence"/>
</dbReference>
<dbReference type="PROSITE" id="PS51375">
    <property type="entry name" value="PPR"/>
    <property type="match status" value="2"/>
</dbReference>
<organism evidence="4 5">
    <name type="scientific">Kingdonia uniflora</name>
    <dbReference type="NCBI Taxonomy" id="39325"/>
    <lineage>
        <taxon>Eukaryota</taxon>
        <taxon>Viridiplantae</taxon>
        <taxon>Streptophyta</taxon>
        <taxon>Embryophyta</taxon>
        <taxon>Tracheophyta</taxon>
        <taxon>Spermatophyta</taxon>
        <taxon>Magnoliopsida</taxon>
        <taxon>Ranunculales</taxon>
        <taxon>Circaeasteraceae</taxon>
        <taxon>Kingdonia</taxon>
    </lineage>
</organism>
<dbReference type="Gene3D" id="1.25.40.10">
    <property type="entry name" value="Tetratricopeptide repeat domain"/>
    <property type="match status" value="2"/>
</dbReference>
<dbReference type="InterPro" id="IPR002885">
    <property type="entry name" value="PPR_rpt"/>
</dbReference>
<proteinExistence type="inferred from homology"/>
<evidence type="ECO:0000256" key="3">
    <source>
        <dbReference type="PROSITE-ProRule" id="PRU00708"/>
    </source>
</evidence>
<accession>A0A7J7NG37</accession>
<evidence type="ECO:0000313" key="5">
    <source>
        <dbReference type="Proteomes" id="UP000541444"/>
    </source>
</evidence>
<sequence length="178" mass="20617">MLQKALSIFQEMYLYNCKPDIICYNIIIDKLGEAGEEGRVQKLWSKMQSEGIQPDLMCYSLLLKLFCVTNKMDDALLLLRYMETSTSIQPNTYAYNTIIKAYLDCRQIKEALGTFGRIEIWGCDPDLCCLNLFAMYYSELGQGFKVYMFLERMIRRGVKASDTSFSICIRGSYEARKD</sequence>
<evidence type="ECO:0000256" key="2">
    <source>
        <dbReference type="ARBA" id="ARBA00022737"/>
    </source>
</evidence>
<name>A0A7J7NG37_9MAGN</name>
<dbReference type="PANTHER" id="PTHR47936">
    <property type="entry name" value="PPR_LONG DOMAIN-CONTAINING PROTEIN"/>
    <property type="match status" value="1"/>
</dbReference>
<dbReference type="Pfam" id="PF13041">
    <property type="entry name" value="PPR_2"/>
    <property type="match status" value="2"/>
</dbReference>
<comment type="similarity">
    <text evidence="1">Belongs to the PPR family. P subfamily.</text>
</comment>
<dbReference type="AlphaFoldDB" id="A0A7J7NG37"/>